<evidence type="ECO:0000313" key="3">
    <source>
        <dbReference type="Proteomes" id="UP000266677"/>
    </source>
</evidence>
<feature type="domain" description="Microcin J25-processing protein McjB C-terminal" evidence="1">
    <location>
        <begin position="18"/>
        <end position="129"/>
    </location>
</feature>
<keyword evidence="3" id="KW-1185">Reference proteome</keyword>
<dbReference type="Proteomes" id="UP000266677">
    <property type="component" value="Unassembled WGS sequence"/>
</dbReference>
<comment type="caution">
    <text evidence="2">The sequence shown here is derived from an EMBL/GenBank/DDBJ whole genome shotgun (WGS) entry which is preliminary data.</text>
</comment>
<dbReference type="EMBL" id="QZFU01000014">
    <property type="protein sequence ID" value="RJO78080.1"/>
    <property type="molecule type" value="Genomic_DNA"/>
</dbReference>
<dbReference type="AlphaFoldDB" id="A0A3A4KT63"/>
<evidence type="ECO:0000313" key="2">
    <source>
        <dbReference type="EMBL" id="RJO78080.1"/>
    </source>
</evidence>
<accession>A0A3A4KT63</accession>
<dbReference type="InterPro" id="IPR032708">
    <property type="entry name" value="McjB_C"/>
</dbReference>
<gene>
    <name evidence="2" type="ORF">D5S18_07060</name>
</gene>
<name>A0A3A4KT63_9NOCA</name>
<dbReference type="Pfam" id="PF13471">
    <property type="entry name" value="Transglut_core3"/>
    <property type="match status" value="1"/>
</dbReference>
<sequence length="131" mass="14545">MSVTAAPPLPWWQRPPILLAVTLAQLLAHRPPERIRATLSSLRRGARPATYAQAQQARNQVLAASIHCAGEGCLQRSVATALLCRLRGHWPTWCVGVRTQPFGAHAWVEAEGRAVDEPHPDDYYRPIITVR</sequence>
<evidence type="ECO:0000259" key="1">
    <source>
        <dbReference type="Pfam" id="PF13471"/>
    </source>
</evidence>
<dbReference type="InterPro" id="IPR053521">
    <property type="entry name" value="McjB-like"/>
</dbReference>
<dbReference type="NCBIfam" id="NF033537">
    <property type="entry name" value="lasso_biosyn_B2"/>
    <property type="match status" value="1"/>
</dbReference>
<organism evidence="2 3">
    <name type="scientific">Nocardia panacis</name>
    <dbReference type="NCBI Taxonomy" id="2340916"/>
    <lineage>
        <taxon>Bacteria</taxon>
        <taxon>Bacillati</taxon>
        <taxon>Actinomycetota</taxon>
        <taxon>Actinomycetes</taxon>
        <taxon>Mycobacteriales</taxon>
        <taxon>Nocardiaceae</taxon>
        <taxon>Nocardia</taxon>
    </lineage>
</organism>
<reference evidence="2 3" key="1">
    <citation type="submission" date="2018-09" db="EMBL/GenBank/DDBJ databases">
        <title>YIM PH21274 draft genome.</title>
        <authorList>
            <person name="Miao C."/>
        </authorList>
    </citation>
    <scope>NUCLEOTIDE SEQUENCE [LARGE SCALE GENOMIC DNA]</scope>
    <source>
        <strain evidence="2 3">YIM PH 21724</strain>
    </source>
</reference>
<protein>
    <submittedName>
        <fullName evidence="2">Lasso peptide biosynthesis B2 protein</fullName>
    </submittedName>
</protein>
<proteinExistence type="predicted"/>
<dbReference type="OrthoDB" id="583768at2"/>